<dbReference type="GO" id="GO:0006511">
    <property type="term" value="P:ubiquitin-dependent protein catabolic process"/>
    <property type="evidence" value="ECO:0007669"/>
    <property type="project" value="InterPro"/>
</dbReference>
<evidence type="ECO:0000256" key="1">
    <source>
        <dbReference type="ARBA" id="ARBA00006043"/>
    </source>
</evidence>
<dbReference type="Gene3D" id="2.40.40.50">
    <property type="entry name" value="Ubiquitin fusion degradation protein UFD1, N-terminal domain"/>
    <property type="match status" value="1"/>
</dbReference>
<comment type="similarity">
    <text evidence="1">Belongs to the UFD1 family.</text>
</comment>
<feature type="domain" description="Ubiquitin fusion degradation protein UFD1 N-terminal subdomain 2" evidence="4">
    <location>
        <begin position="108"/>
        <end position="184"/>
    </location>
</feature>
<organism evidence="5 6">
    <name type="scientific">Hamiltosporidium magnivora</name>
    <dbReference type="NCBI Taxonomy" id="148818"/>
    <lineage>
        <taxon>Eukaryota</taxon>
        <taxon>Fungi</taxon>
        <taxon>Fungi incertae sedis</taxon>
        <taxon>Microsporidia</taxon>
        <taxon>Dubosqiidae</taxon>
        <taxon>Hamiltosporidium</taxon>
    </lineage>
</organism>
<dbReference type="AlphaFoldDB" id="A0A4Q9LF53"/>
<dbReference type="InterPro" id="IPR055418">
    <property type="entry name" value="UFD1_N2"/>
</dbReference>
<name>A0A4Q9LF53_9MICR</name>
<dbReference type="EMBL" id="PITI01000407">
    <property type="protein sequence ID" value="TBU06638.1"/>
    <property type="molecule type" value="Genomic_DNA"/>
</dbReference>
<dbReference type="Pfam" id="PF03152">
    <property type="entry name" value="UFD1_N1"/>
    <property type="match status" value="1"/>
</dbReference>
<comment type="caution">
    <text evidence="5">The sequence shown here is derived from an EMBL/GenBank/DDBJ whole genome shotgun (WGS) entry which is preliminary data.</text>
</comment>
<keyword evidence="6" id="KW-1185">Reference proteome</keyword>
<dbReference type="VEuPathDB" id="MicrosporidiaDB:CWI39_1911p0010"/>
<dbReference type="Gene3D" id="3.10.330.10">
    <property type="match status" value="1"/>
</dbReference>
<dbReference type="InterPro" id="IPR042299">
    <property type="entry name" value="Ufd1-like_Nn"/>
</dbReference>
<dbReference type="Proteomes" id="UP000291404">
    <property type="component" value="Unassembled WGS sequence"/>
</dbReference>
<dbReference type="InterPro" id="IPR055417">
    <property type="entry name" value="UFD1_N1"/>
</dbReference>
<dbReference type="STRING" id="148818.A0A4Q9LF53"/>
<evidence type="ECO:0000313" key="6">
    <source>
        <dbReference type="Proteomes" id="UP000291404"/>
    </source>
</evidence>
<protein>
    <submittedName>
        <fullName evidence="5">Ubiquitin fusion-degradation protein</fullName>
    </submittedName>
</protein>
<reference evidence="5 6" key="1">
    <citation type="submission" date="2017-12" db="EMBL/GenBank/DDBJ databases">
        <authorList>
            <person name="Pombert J.-F."/>
            <person name="Haag K.L."/>
            <person name="Ebert D."/>
        </authorList>
    </citation>
    <scope>NUCLEOTIDE SEQUENCE [LARGE SCALE GENOMIC DNA]</scope>
    <source>
        <strain evidence="5">BE-OM-2</strain>
    </source>
</reference>
<dbReference type="VEuPathDB" id="MicrosporidiaDB:CWI36_0407p0020"/>
<accession>A0A4Q9LF53</accession>
<proteinExistence type="inferred from homology"/>
<evidence type="ECO:0000313" key="5">
    <source>
        <dbReference type="EMBL" id="TBU06638.1"/>
    </source>
</evidence>
<keyword evidence="2" id="KW-0833">Ubl conjugation pathway</keyword>
<evidence type="ECO:0000259" key="4">
    <source>
        <dbReference type="Pfam" id="PF24842"/>
    </source>
</evidence>
<dbReference type="GO" id="GO:0036503">
    <property type="term" value="P:ERAD pathway"/>
    <property type="evidence" value="ECO:0007669"/>
    <property type="project" value="TreeGrafter"/>
</dbReference>
<evidence type="ECO:0000256" key="2">
    <source>
        <dbReference type="ARBA" id="ARBA00022786"/>
    </source>
</evidence>
<sequence length="234" mass="27065">MFFDFFRRNRDMYSWKLSPKTFEKGNKNNYGGKVLLPQLVLEDLVTSQILPPYTFEISHNDGVFLTHCGVLEFTSHHETITVPEWMYQQLCMDETLQVVIKYKFISVGTFVKLLPHSVNFLEIESPKIELEKCLRNYQVLTQGDEILCDFEEFGDIRFTVTSVGPAGDAIYIVDTDLSVDFQPPIGYAEKLENERTVMKYVEIVESENGIKYVKMKKLGLCLDFGEIETKTPKK</sequence>
<feature type="domain" description="Ubiquitin fusion degradation protein UFD1 N-terminal subdomain 1" evidence="3">
    <location>
        <begin position="20"/>
        <end position="102"/>
    </location>
</feature>
<dbReference type="InterPro" id="IPR004854">
    <property type="entry name" value="Ufd1-like"/>
</dbReference>
<dbReference type="Pfam" id="PF24842">
    <property type="entry name" value="UFD1_N2"/>
    <property type="match status" value="1"/>
</dbReference>
<dbReference type="GO" id="GO:0034098">
    <property type="term" value="C:VCP-NPL4-UFD1 AAA ATPase complex"/>
    <property type="evidence" value="ECO:0007669"/>
    <property type="project" value="TreeGrafter"/>
</dbReference>
<evidence type="ECO:0000259" key="3">
    <source>
        <dbReference type="Pfam" id="PF03152"/>
    </source>
</evidence>
<dbReference type="GO" id="GO:0031593">
    <property type="term" value="F:polyubiquitin modification-dependent protein binding"/>
    <property type="evidence" value="ECO:0007669"/>
    <property type="project" value="TreeGrafter"/>
</dbReference>
<dbReference type="PANTHER" id="PTHR12555:SF13">
    <property type="entry name" value="UBIQUITIN RECOGNITION FACTOR IN ER-ASSOCIATED DEGRADATION PROTEIN 1"/>
    <property type="match status" value="1"/>
</dbReference>
<gene>
    <name evidence="5" type="ORF">CWI36_0407p0020</name>
</gene>
<dbReference type="PANTHER" id="PTHR12555">
    <property type="entry name" value="UBIQUITIN FUSION DEGRADATON PROTEIN 1"/>
    <property type="match status" value="1"/>
</dbReference>